<dbReference type="GO" id="GO:0016020">
    <property type="term" value="C:membrane"/>
    <property type="evidence" value="ECO:0007669"/>
    <property type="project" value="InterPro"/>
</dbReference>
<feature type="domain" description="Cation efflux protein transmembrane" evidence="14">
    <location>
        <begin position="111"/>
        <end position="214"/>
    </location>
</feature>
<dbReference type="EMBL" id="JAFJMO010000002">
    <property type="protein sequence ID" value="KAJ8285139.1"/>
    <property type="molecule type" value="Genomic_DNA"/>
</dbReference>
<evidence type="ECO:0000256" key="1">
    <source>
        <dbReference type="ARBA" id="ARBA00004166"/>
    </source>
</evidence>
<keyword evidence="6" id="KW-0864">Zinc transport</keyword>
<reference evidence="15" key="1">
    <citation type="journal article" date="2023" name="Science">
        <title>Genome structures resolve the early diversification of teleost fishes.</title>
        <authorList>
            <person name="Parey E."/>
            <person name="Louis A."/>
            <person name="Montfort J."/>
            <person name="Bouchez O."/>
            <person name="Roques C."/>
            <person name="Iampietro C."/>
            <person name="Lluch J."/>
            <person name="Castinel A."/>
            <person name="Donnadieu C."/>
            <person name="Desvignes T."/>
            <person name="Floi Bucao C."/>
            <person name="Jouanno E."/>
            <person name="Wen M."/>
            <person name="Mejri S."/>
            <person name="Dirks R."/>
            <person name="Jansen H."/>
            <person name="Henkel C."/>
            <person name="Chen W.J."/>
            <person name="Zahm M."/>
            <person name="Cabau C."/>
            <person name="Klopp C."/>
            <person name="Thompson A.W."/>
            <person name="Robinson-Rechavi M."/>
            <person name="Braasch I."/>
            <person name="Lecointre G."/>
            <person name="Bobe J."/>
            <person name="Postlethwait J.H."/>
            <person name="Berthelot C."/>
            <person name="Roest Crollius H."/>
            <person name="Guiguen Y."/>
        </authorList>
    </citation>
    <scope>NUCLEOTIDE SEQUENCE</scope>
    <source>
        <strain evidence="15">Concon-B</strain>
    </source>
</reference>
<protein>
    <recommendedName>
        <fullName evidence="14">Cation efflux protein transmembrane domain-containing protein</fullName>
    </recommendedName>
</protein>
<keyword evidence="8" id="KW-0333">Golgi apparatus</keyword>
<sequence length="250" mass="27896">MAMDYTSTSTAGLSYQNVGDYYPRKLGPKPDVVPCGVTERKVSPLDKPDMVAVDVISLNESDIPVHRKKQETDTYVLSSFHPFRRTHRSFLGKFKAEVRLVTGDRRSWRILLFGLLNVICTGCLLMWCSSTNSMALTAYSYLTIFDFFSLITCLVSFWVSMKKASPVYSFGFERFEVLAVFASTVLAQLGALFILKESVERLMERPEIHTGLSVTSAPGVAPITGSVLHWAAAETPPMHCLCRPLPRPLT</sequence>
<dbReference type="PANTHER" id="PTHR46531">
    <property type="entry name" value="ZINC TRANSPORTER 6"/>
    <property type="match status" value="1"/>
</dbReference>
<evidence type="ECO:0000256" key="9">
    <source>
        <dbReference type="ARBA" id="ARBA00023065"/>
    </source>
</evidence>
<feature type="transmembrane region" description="Helical" evidence="13">
    <location>
        <begin position="178"/>
        <end position="195"/>
    </location>
</feature>
<dbReference type="Gene3D" id="1.20.1510.10">
    <property type="entry name" value="Cation efflux protein transmembrane domain"/>
    <property type="match status" value="1"/>
</dbReference>
<evidence type="ECO:0000256" key="7">
    <source>
        <dbReference type="ARBA" id="ARBA00022989"/>
    </source>
</evidence>
<dbReference type="AlphaFoldDB" id="A0A9Q1E0G3"/>
<evidence type="ECO:0000256" key="4">
    <source>
        <dbReference type="ARBA" id="ARBA00022692"/>
    </source>
</evidence>
<evidence type="ECO:0000256" key="12">
    <source>
        <dbReference type="ARBA" id="ARBA00045455"/>
    </source>
</evidence>
<name>A0A9Q1E0G3_CONCO</name>
<evidence type="ECO:0000256" key="2">
    <source>
        <dbReference type="ARBA" id="ARBA00008873"/>
    </source>
</evidence>
<proteinExistence type="inferred from homology"/>
<dbReference type="Pfam" id="PF01545">
    <property type="entry name" value="Cation_efflux"/>
    <property type="match status" value="1"/>
</dbReference>
<feature type="transmembrane region" description="Helical" evidence="13">
    <location>
        <begin position="108"/>
        <end position="127"/>
    </location>
</feature>
<organism evidence="15 16">
    <name type="scientific">Conger conger</name>
    <name type="common">Conger eel</name>
    <name type="synonym">Muraena conger</name>
    <dbReference type="NCBI Taxonomy" id="82655"/>
    <lineage>
        <taxon>Eukaryota</taxon>
        <taxon>Metazoa</taxon>
        <taxon>Chordata</taxon>
        <taxon>Craniata</taxon>
        <taxon>Vertebrata</taxon>
        <taxon>Euteleostomi</taxon>
        <taxon>Actinopterygii</taxon>
        <taxon>Neopterygii</taxon>
        <taxon>Teleostei</taxon>
        <taxon>Anguilliformes</taxon>
        <taxon>Congridae</taxon>
        <taxon>Conger</taxon>
    </lineage>
</organism>
<evidence type="ECO:0000256" key="6">
    <source>
        <dbReference type="ARBA" id="ARBA00022906"/>
    </source>
</evidence>
<keyword evidence="4 13" id="KW-0812">Transmembrane</keyword>
<evidence type="ECO:0000259" key="14">
    <source>
        <dbReference type="Pfam" id="PF01545"/>
    </source>
</evidence>
<evidence type="ECO:0000256" key="10">
    <source>
        <dbReference type="ARBA" id="ARBA00023136"/>
    </source>
</evidence>
<accession>A0A9Q1E0G3</accession>
<gene>
    <name evidence="15" type="ORF">COCON_G00039890</name>
</gene>
<keyword evidence="7 13" id="KW-1133">Transmembrane helix</keyword>
<keyword evidence="16" id="KW-1185">Reference proteome</keyword>
<dbReference type="Proteomes" id="UP001152803">
    <property type="component" value="Unassembled WGS sequence"/>
</dbReference>
<keyword evidence="5" id="KW-0862">Zinc</keyword>
<evidence type="ECO:0000256" key="5">
    <source>
        <dbReference type="ARBA" id="ARBA00022833"/>
    </source>
</evidence>
<dbReference type="SUPFAM" id="SSF161111">
    <property type="entry name" value="Cation efflux protein transmembrane domain-like"/>
    <property type="match status" value="1"/>
</dbReference>
<evidence type="ECO:0000313" key="15">
    <source>
        <dbReference type="EMBL" id="KAJ8285139.1"/>
    </source>
</evidence>
<comment type="subunit">
    <text evidence="11">Heterodimer with SLC30A5; form a functional zinc ion transmembrane transporter.</text>
</comment>
<dbReference type="GO" id="GO:0006829">
    <property type="term" value="P:zinc ion transport"/>
    <property type="evidence" value="ECO:0007669"/>
    <property type="project" value="UniProtKB-KW"/>
</dbReference>
<keyword evidence="3" id="KW-0813">Transport</keyword>
<dbReference type="InterPro" id="IPR027469">
    <property type="entry name" value="Cation_efflux_TMD_sf"/>
</dbReference>
<feature type="transmembrane region" description="Helical" evidence="13">
    <location>
        <begin position="139"/>
        <end position="158"/>
    </location>
</feature>
<dbReference type="GO" id="GO:0008324">
    <property type="term" value="F:monoatomic cation transmembrane transporter activity"/>
    <property type="evidence" value="ECO:0007669"/>
    <property type="project" value="InterPro"/>
</dbReference>
<evidence type="ECO:0000256" key="13">
    <source>
        <dbReference type="SAM" id="Phobius"/>
    </source>
</evidence>
<evidence type="ECO:0000256" key="3">
    <source>
        <dbReference type="ARBA" id="ARBA00022448"/>
    </source>
</evidence>
<dbReference type="PANTHER" id="PTHR46531:SF1">
    <property type="entry name" value="ZINC TRANSPORTER 6"/>
    <property type="match status" value="1"/>
</dbReference>
<keyword evidence="10 13" id="KW-0472">Membrane</keyword>
<evidence type="ECO:0000313" key="16">
    <source>
        <dbReference type="Proteomes" id="UP001152803"/>
    </source>
</evidence>
<dbReference type="GO" id="GO:0005794">
    <property type="term" value="C:Golgi apparatus"/>
    <property type="evidence" value="ECO:0007669"/>
    <property type="project" value="UniProtKB-SubCell"/>
</dbReference>
<evidence type="ECO:0000256" key="8">
    <source>
        <dbReference type="ARBA" id="ARBA00023034"/>
    </source>
</evidence>
<comment type="function">
    <text evidence="12">Has probably no intrinsic transporter activity but together with SLC30A5 forms a functional zinc ion:proton antiporter heterodimer, mediating zinc entry into the lumen of organelles along the secretory pathway. As part of that zinc ion:proton antiporter, contributes to zinc ion homeostasis within the early secretory pathway and regulates the activation and folding of enzymes like alkaline phosphatases and enzymes involved in phosphatidylinositol glycan anchor biosynthesis.</text>
</comment>
<comment type="similarity">
    <text evidence="2">Belongs to the cation diffusion facilitator (CDF) transporter (TC 2.A.4) family. SLC30A subfamily.</text>
</comment>
<comment type="subcellular location">
    <subcellularLocation>
        <location evidence="1">Golgi apparatus</location>
        <location evidence="1">trans-Golgi network membrane</location>
        <topology evidence="1">Multi-pass membrane protein</topology>
    </subcellularLocation>
</comment>
<dbReference type="InterPro" id="IPR052005">
    <property type="entry name" value="CDF_SLC30A"/>
</dbReference>
<comment type="caution">
    <text evidence="15">The sequence shown here is derived from an EMBL/GenBank/DDBJ whole genome shotgun (WGS) entry which is preliminary data.</text>
</comment>
<evidence type="ECO:0000256" key="11">
    <source>
        <dbReference type="ARBA" id="ARBA00038600"/>
    </source>
</evidence>
<dbReference type="OrthoDB" id="5382797at2759"/>
<dbReference type="InterPro" id="IPR058533">
    <property type="entry name" value="Cation_efflux_TM"/>
</dbReference>
<keyword evidence="9" id="KW-0406">Ion transport</keyword>